<evidence type="ECO:0000313" key="6">
    <source>
        <dbReference type="Proteomes" id="UP000032160"/>
    </source>
</evidence>
<feature type="transmembrane region" description="Helical" evidence="3">
    <location>
        <begin position="57"/>
        <end position="78"/>
    </location>
</feature>
<comment type="similarity">
    <text evidence="1">Belongs to the bacterial sugar transferase family.</text>
</comment>
<keyword evidence="3" id="KW-0812">Transmembrane</keyword>
<feature type="domain" description="Bacterial sugar transferase" evidence="4">
    <location>
        <begin position="294"/>
        <end position="468"/>
    </location>
</feature>
<dbReference type="PANTHER" id="PTHR30576:SF8">
    <property type="entry name" value="UNDECAPRENYL-PHOSPHATE GALACTOSE PHOSPHOTRANSFERASE"/>
    <property type="match status" value="1"/>
</dbReference>
<dbReference type="KEGG" id="pect:BN1012_Phect863"/>
<reference evidence="5 6" key="1">
    <citation type="journal article" date="2014" name="Front. Genet.">
        <title>Genome and metabolic network of "Candidatus Phaeomarinobacter ectocarpi" Ec32, a new candidate genus of Alphaproteobacteria frequently associated with brown algae.</title>
        <authorList>
            <person name="Dittami S.M."/>
            <person name="Barbeyron T."/>
            <person name="Boyen C."/>
            <person name="Cambefort J."/>
            <person name="Collet G."/>
            <person name="Delage L."/>
            <person name="Gobet A."/>
            <person name="Groisillier A."/>
            <person name="Leblanc C."/>
            <person name="Michel G."/>
            <person name="Scornet D."/>
            <person name="Siegel A."/>
            <person name="Tapia J.E."/>
            <person name="Tonon T."/>
        </authorList>
    </citation>
    <scope>NUCLEOTIDE SEQUENCE [LARGE SCALE GENOMIC DNA]</scope>
    <source>
        <strain evidence="5 6">Ec32</strain>
    </source>
</reference>
<feature type="transmembrane region" description="Helical" evidence="3">
    <location>
        <begin position="90"/>
        <end position="110"/>
    </location>
</feature>
<keyword evidence="3" id="KW-1133">Transmembrane helix</keyword>
<proteinExistence type="inferred from homology"/>
<dbReference type="OrthoDB" id="9808602at2"/>
<evidence type="ECO:0000256" key="3">
    <source>
        <dbReference type="SAM" id="Phobius"/>
    </source>
</evidence>
<keyword evidence="2" id="KW-0270">Exopolysaccharide synthesis</keyword>
<dbReference type="STRING" id="1458461.BN1012_Phect863"/>
<keyword evidence="3" id="KW-0472">Membrane</keyword>
<feature type="transmembrane region" description="Helical" evidence="3">
    <location>
        <begin position="20"/>
        <end position="37"/>
    </location>
</feature>
<gene>
    <name evidence="5" type="ORF">BN1012_Phect863</name>
</gene>
<dbReference type="AlphaFoldDB" id="X5MCD6"/>
<dbReference type="InterPro" id="IPR003362">
    <property type="entry name" value="Bact_transf"/>
</dbReference>
<protein>
    <submittedName>
        <fullName evidence="5">Lipid carrier: UDP-N-acetylgalactosaminyltransferase</fullName>
    </submittedName>
</protein>
<dbReference type="Pfam" id="PF02397">
    <property type="entry name" value="Bac_transf"/>
    <property type="match status" value="1"/>
</dbReference>
<organism evidence="5 6">
    <name type="scientific">Candidatus Phaeomarinibacter ectocarpi</name>
    <dbReference type="NCBI Taxonomy" id="1458461"/>
    <lineage>
        <taxon>Bacteria</taxon>
        <taxon>Pseudomonadati</taxon>
        <taxon>Pseudomonadota</taxon>
        <taxon>Alphaproteobacteria</taxon>
        <taxon>Hyphomicrobiales</taxon>
        <taxon>Parvibaculaceae</taxon>
        <taxon>Candidatus Phaeomarinibacter</taxon>
    </lineage>
</organism>
<feature type="transmembrane region" description="Helical" evidence="3">
    <location>
        <begin position="296"/>
        <end position="320"/>
    </location>
</feature>
<dbReference type="GO" id="GO:0016780">
    <property type="term" value="F:phosphotransferase activity, for other substituted phosphate groups"/>
    <property type="evidence" value="ECO:0007669"/>
    <property type="project" value="TreeGrafter"/>
</dbReference>
<keyword evidence="5" id="KW-0808">Transferase</keyword>
<evidence type="ECO:0000256" key="1">
    <source>
        <dbReference type="ARBA" id="ARBA00006464"/>
    </source>
</evidence>
<dbReference type="EMBL" id="HG966617">
    <property type="protein sequence ID" value="CDO59077.1"/>
    <property type="molecule type" value="Genomic_DNA"/>
</dbReference>
<dbReference type="HOGENOM" id="CLU_024920_3_4_5"/>
<dbReference type="Proteomes" id="UP000032160">
    <property type="component" value="Chromosome I"/>
</dbReference>
<evidence type="ECO:0000259" key="4">
    <source>
        <dbReference type="Pfam" id="PF02397"/>
    </source>
</evidence>
<feature type="transmembrane region" description="Helical" evidence="3">
    <location>
        <begin position="122"/>
        <end position="140"/>
    </location>
</feature>
<evidence type="ECO:0000256" key="2">
    <source>
        <dbReference type="ARBA" id="ARBA00023169"/>
    </source>
</evidence>
<keyword evidence="6" id="KW-1185">Reference proteome</keyword>
<accession>X5MCD6</accession>
<dbReference type="PANTHER" id="PTHR30576">
    <property type="entry name" value="COLANIC BIOSYNTHESIS UDP-GLUCOSE LIPID CARRIER TRANSFERASE"/>
    <property type="match status" value="1"/>
</dbReference>
<name>X5MCD6_9HYPH</name>
<evidence type="ECO:0000313" key="5">
    <source>
        <dbReference type="EMBL" id="CDO59077.1"/>
    </source>
</evidence>
<sequence length="508" mass="56272">MTEGQMAHTSERELSSKVRLIHDLFWVTCALPLALTLRHAEALDADFFTSSRFLPQLYVYMPVLWALALATFFFTGSHTKPWRAASHGQLFYILRLSAVVSLGFLGVAFLIQSPSVGRSVPFLYAMGLTLGMILGHRLLLGGSRPALANQNMREWVPVIIFGTDRFAEFMISMAQATPYNNLCPVAVVSESGRTQEKFLHGVPVVGDVGNLDKLMLELATQGIHPVATCRSPKVENWGALAGRRIDDFVARHRLKEIGRTDFLSTCIESSITSTGDVPMLAAQARTHSVSELVKRILDVAIAVIATILLLPVFAAVWLLVVVDMGRPAMFVQVRPGRYCAPFKLYKFRTLKSATGPVGAPLADDLRQTRIGRVLRRLRLDELPQLFNVIAGQMSLVGPRPWVLTDLDGHGTSGDFRFQMRPGVTGWAQVNGGRVLDVEAKLKLDRWYCEHANLWLDARILLKTMWIMFAGEHVDEKALRDAGIDPVALCDDKDGGHPAPIDRSPVRNI</sequence>
<dbReference type="GO" id="GO:0000271">
    <property type="term" value="P:polysaccharide biosynthetic process"/>
    <property type="evidence" value="ECO:0007669"/>
    <property type="project" value="UniProtKB-KW"/>
</dbReference>